<proteinExistence type="predicted"/>
<feature type="transmembrane region" description="Helical" evidence="1">
    <location>
        <begin position="20"/>
        <end position="47"/>
    </location>
</feature>
<dbReference type="Proteomes" id="UP000007590">
    <property type="component" value="Chromosome"/>
</dbReference>
<dbReference type="HOGENOM" id="CLU_1481083_0_0_10"/>
<organism evidence="2 3">
    <name type="scientific">Solitalea canadensis (strain ATCC 29591 / DSM 3403 / JCM 21819 / LMG 8368 / NBRC 15130 / NCIMB 12057 / USAM 9D)</name>
    <name type="common">Flexibacter canadensis</name>
    <dbReference type="NCBI Taxonomy" id="929556"/>
    <lineage>
        <taxon>Bacteria</taxon>
        <taxon>Pseudomonadati</taxon>
        <taxon>Bacteroidota</taxon>
        <taxon>Sphingobacteriia</taxon>
        <taxon>Sphingobacteriales</taxon>
        <taxon>Sphingobacteriaceae</taxon>
        <taxon>Solitalea</taxon>
    </lineage>
</organism>
<keyword evidence="1" id="KW-0472">Membrane</keyword>
<keyword evidence="1" id="KW-0812">Transmembrane</keyword>
<evidence type="ECO:0000313" key="2">
    <source>
        <dbReference type="EMBL" id="AFD07423.1"/>
    </source>
</evidence>
<dbReference type="RefSeq" id="WP_014680650.1">
    <property type="nucleotide sequence ID" value="NC_017770.1"/>
</dbReference>
<evidence type="ECO:0000313" key="3">
    <source>
        <dbReference type="Proteomes" id="UP000007590"/>
    </source>
</evidence>
<dbReference type="STRING" id="929556.Solca_2382"/>
<dbReference type="EMBL" id="CP003349">
    <property type="protein sequence ID" value="AFD07423.1"/>
    <property type="molecule type" value="Genomic_DNA"/>
</dbReference>
<dbReference type="KEGG" id="scn:Solca_2382"/>
<feature type="transmembrane region" description="Helical" evidence="1">
    <location>
        <begin position="59"/>
        <end position="81"/>
    </location>
</feature>
<feature type="transmembrane region" description="Helical" evidence="1">
    <location>
        <begin position="148"/>
        <end position="170"/>
    </location>
</feature>
<gene>
    <name evidence="2" type="ordered locus">Solca_2382</name>
</gene>
<accession>H8KUJ9</accession>
<reference evidence="2" key="1">
    <citation type="submission" date="2012-02" db="EMBL/GenBank/DDBJ databases">
        <title>The complete genome of Solitalea canadensis DSM 3403.</title>
        <authorList>
            <consortium name="US DOE Joint Genome Institute (JGI-PGF)"/>
            <person name="Lucas S."/>
            <person name="Copeland A."/>
            <person name="Lapidus A."/>
            <person name="Glavina del Rio T."/>
            <person name="Dalin E."/>
            <person name="Tice H."/>
            <person name="Bruce D."/>
            <person name="Goodwin L."/>
            <person name="Pitluck S."/>
            <person name="Peters L."/>
            <person name="Ovchinnikova G."/>
            <person name="Lu M."/>
            <person name="Kyrpides N."/>
            <person name="Mavromatis K."/>
            <person name="Ivanova N."/>
            <person name="Brettin T."/>
            <person name="Detter J.C."/>
            <person name="Han C."/>
            <person name="Larimer F."/>
            <person name="Land M."/>
            <person name="Hauser L."/>
            <person name="Markowitz V."/>
            <person name="Cheng J.-F."/>
            <person name="Hugenholtz P."/>
            <person name="Woyke T."/>
            <person name="Wu D."/>
            <person name="Spring S."/>
            <person name="Schroeder M."/>
            <person name="Kopitz M."/>
            <person name="Brambilla E."/>
            <person name="Klenk H.-P."/>
            <person name="Eisen J.A."/>
        </authorList>
    </citation>
    <scope>NUCLEOTIDE SEQUENCE</scope>
    <source>
        <strain evidence="2">DSM 3403</strain>
    </source>
</reference>
<feature type="transmembrane region" description="Helical" evidence="1">
    <location>
        <begin position="93"/>
        <end position="113"/>
    </location>
</feature>
<sequence>MIHQFDIQAFIKNCIGLISISFICSALSSIKGGIIFTPLIYGFYLCFTYPEKLRYKNVSLILLPLLFLALFLTGGGMFFVIDLHVKSPDKDPLLFAIIGIWTSQVLLVLIWALLKIKLTIGGLIQMAILVLPPYLLKLHPVETADNSIFLFYFLWQSGFSIGLSTILSLATNSKQSLNSNHS</sequence>
<name>H8KUJ9_SOLCM</name>
<keyword evidence="1" id="KW-1133">Transmembrane helix</keyword>
<keyword evidence="3" id="KW-1185">Reference proteome</keyword>
<evidence type="ECO:0000256" key="1">
    <source>
        <dbReference type="SAM" id="Phobius"/>
    </source>
</evidence>
<dbReference type="AlphaFoldDB" id="H8KUJ9"/>
<protein>
    <submittedName>
        <fullName evidence="2">Uncharacterized protein</fullName>
    </submittedName>
</protein>
<feature type="transmembrane region" description="Helical" evidence="1">
    <location>
        <begin position="118"/>
        <end position="136"/>
    </location>
</feature>